<comment type="subcellular location">
    <subcellularLocation>
        <location evidence="4">Endoplasmic reticulum membrane</location>
        <topology evidence="4">Peripheral membrane protein</topology>
    </subcellularLocation>
    <subcellularLocation>
        <location evidence="3">Microsome membrane</location>
        <topology evidence="3">Peripheral membrane protein</topology>
    </subcellularLocation>
</comment>
<dbReference type="PROSITE" id="PS00086">
    <property type="entry name" value="CYTOCHROME_P450"/>
    <property type="match status" value="1"/>
</dbReference>
<evidence type="ECO:0000256" key="13">
    <source>
        <dbReference type="ARBA" id="ARBA00023136"/>
    </source>
</evidence>
<dbReference type="GO" id="GO:0004497">
    <property type="term" value="F:monooxygenase activity"/>
    <property type="evidence" value="ECO:0007669"/>
    <property type="project" value="UniProtKB-KW"/>
</dbReference>
<dbReference type="InParanoid" id="A0A6J2XJC4"/>
<comment type="similarity">
    <text evidence="5 15">Belongs to the cytochrome P450 family.</text>
</comment>
<evidence type="ECO:0000256" key="3">
    <source>
        <dbReference type="ARBA" id="ARBA00004174"/>
    </source>
</evidence>
<accession>A0A6J2XJC4</accession>
<dbReference type="GeneID" id="115878721"/>
<dbReference type="GO" id="GO:0005789">
    <property type="term" value="C:endoplasmic reticulum membrane"/>
    <property type="evidence" value="ECO:0007669"/>
    <property type="project" value="UniProtKB-SubCell"/>
</dbReference>
<gene>
    <name evidence="17" type="primary">LOC115878721</name>
</gene>
<dbReference type="PANTHER" id="PTHR24292">
    <property type="entry name" value="CYTOCHROME P450"/>
    <property type="match status" value="1"/>
</dbReference>
<evidence type="ECO:0000256" key="8">
    <source>
        <dbReference type="ARBA" id="ARBA00022824"/>
    </source>
</evidence>
<evidence type="ECO:0000256" key="7">
    <source>
        <dbReference type="ARBA" id="ARBA00022723"/>
    </source>
</evidence>
<evidence type="ECO:0000256" key="1">
    <source>
        <dbReference type="ARBA" id="ARBA00001971"/>
    </source>
</evidence>
<feature type="binding site" description="axial binding residue" evidence="14">
    <location>
        <position position="439"/>
    </location>
    <ligand>
        <name>heme</name>
        <dbReference type="ChEBI" id="CHEBI:30413"/>
    </ligand>
    <ligandPart>
        <name>Fe</name>
        <dbReference type="ChEBI" id="CHEBI:18248"/>
    </ligandPart>
</feature>
<evidence type="ECO:0000256" key="11">
    <source>
        <dbReference type="ARBA" id="ARBA00023004"/>
    </source>
</evidence>
<keyword evidence="9" id="KW-0492">Microsome</keyword>
<dbReference type="RefSeq" id="XP_030751201.1">
    <property type="nucleotide sequence ID" value="XM_030895341.1"/>
</dbReference>
<dbReference type="PRINTS" id="PR00463">
    <property type="entry name" value="EP450I"/>
</dbReference>
<name>A0A6J2XJC4_SITOR</name>
<sequence>MISMLFTIFLVTLVYYLRRKLTYWNRKRVPGPTPWPFFGNIFQSFTKKKTVGQIFRKIYSKYDQWPVVGVYRTHDPVLLVRDPEFISRIFVKDSKYFYNNDFCVDPELDPLQGASPFVQKDEQWKETRTMLSPGFTSGKMKSLFYLIETVDRKLSKYIDSQKGKTLETQNLCRRYTLENVALSAFGIDGRCFESTQESDFMKLANAFIAPGTFALSMLQMFPLISNLISLKVIPRQVETRLTEIITDVLRYRKNGNSEVKDYLQFISELGNKRKLSNVEITAHAATFFEDGYETSALVMSYVLFNLAQNPEAQVRVREEIKEFEEKSEANRVSYEDLQDMVFTNACIYESMRLHPVLEHYTRVCSKPYVYTTSRQTASHLRSMAVNIDPGTVGIIPFGGLCHDERYFPNPEKYMPERFLEKENSFKQVFYPFGGGHRVCLGQRFGMMQVRMGIIQIIKNYEVTLSEKTKLPFEFLPWTILNKVRHGIWLDYKRIS</sequence>
<evidence type="ECO:0000256" key="12">
    <source>
        <dbReference type="ARBA" id="ARBA00023033"/>
    </source>
</evidence>
<evidence type="ECO:0000256" key="4">
    <source>
        <dbReference type="ARBA" id="ARBA00004406"/>
    </source>
</evidence>
<keyword evidence="7 14" id="KW-0479">Metal-binding</keyword>
<dbReference type="GO" id="GO:0020037">
    <property type="term" value="F:heme binding"/>
    <property type="evidence" value="ECO:0007669"/>
    <property type="project" value="InterPro"/>
</dbReference>
<keyword evidence="6 14" id="KW-0349">Heme</keyword>
<evidence type="ECO:0000313" key="16">
    <source>
        <dbReference type="Proteomes" id="UP000504635"/>
    </source>
</evidence>
<evidence type="ECO:0000256" key="15">
    <source>
        <dbReference type="RuleBase" id="RU000461"/>
    </source>
</evidence>
<dbReference type="FunCoup" id="A0A6J2XJC4">
    <property type="interactions" value="17"/>
</dbReference>
<dbReference type="InterPro" id="IPR036396">
    <property type="entry name" value="Cyt_P450_sf"/>
</dbReference>
<reference evidence="17" key="1">
    <citation type="submission" date="2025-08" db="UniProtKB">
        <authorList>
            <consortium name="RefSeq"/>
        </authorList>
    </citation>
    <scope>IDENTIFICATION</scope>
    <source>
        <tissue evidence="17">Gonads</tissue>
    </source>
</reference>
<evidence type="ECO:0000256" key="10">
    <source>
        <dbReference type="ARBA" id="ARBA00023002"/>
    </source>
</evidence>
<dbReference type="PRINTS" id="PR00385">
    <property type="entry name" value="P450"/>
</dbReference>
<dbReference type="Pfam" id="PF00067">
    <property type="entry name" value="p450"/>
    <property type="match status" value="1"/>
</dbReference>
<organism evidence="16 17">
    <name type="scientific">Sitophilus oryzae</name>
    <name type="common">Rice weevil</name>
    <name type="synonym">Curculio oryzae</name>
    <dbReference type="NCBI Taxonomy" id="7048"/>
    <lineage>
        <taxon>Eukaryota</taxon>
        <taxon>Metazoa</taxon>
        <taxon>Ecdysozoa</taxon>
        <taxon>Arthropoda</taxon>
        <taxon>Hexapoda</taxon>
        <taxon>Insecta</taxon>
        <taxon>Pterygota</taxon>
        <taxon>Neoptera</taxon>
        <taxon>Endopterygota</taxon>
        <taxon>Coleoptera</taxon>
        <taxon>Polyphaga</taxon>
        <taxon>Cucujiformia</taxon>
        <taxon>Curculionidae</taxon>
        <taxon>Dryophthorinae</taxon>
        <taxon>Sitophilus</taxon>
    </lineage>
</organism>
<keyword evidence="11 14" id="KW-0408">Iron</keyword>
<comment type="function">
    <text evidence="2">May be involved in the metabolism of insect hormones and in the breakdown of synthetic insecticides.</text>
</comment>
<dbReference type="AlphaFoldDB" id="A0A6J2XJC4"/>
<evidence type="ECO:0000313" key="17">
    <source>
        <dbReference type="RefSeq" id="XP_030751201.1"/>
    </source>
</evidence>
<dbReference type="InterPro" id="IPR050476">
    <property type="entry name" value="Insect_CytP450_Detox"/>
</dbReference>
<dbReference type="InterPro" id="IPR001128">
    <property type="entry name" value="Cyt_P450"/>
</dbReference>
<protein>
    <submittedName>
        <fullName evidence="17">Probable cytochrome P450 28a5</fullName>
    </submittedName>
</protein>
<dbReference type="FunFam" id="1.10.630.10:FF:000182">
    <property type="entry name" value="Cytochrome P450 3A4"/>
    <property type="match status" value="1"/>
</dbReference>
<keyword evidence="12 15" id="KW-0503">Monooxygenase</keyword>
<evidence type="ECO:0000256" key="9">
    <source>
        <dbReference type="ARBA" id="ARBA00022848"/>
    </source>
</evidence>
<dbReference type="Proteomes" id="UP000504635">
    <property type="component" value="Unplaced"/>
</dbReference>
<dbReference type="GO" id="GO:0005506">
    <property type="term" value="F:iron ion binding"/>
    <property type="evidence" value="ECO:0007669"/>
    <property type="project" value="InterPro"/>
</dbReference>
<keyword evidence="8" id="KW-0256">Endoplasmic reticulum</keyword>
<evidence type="ECO:0000256" key="14">
    <source>
        <dbReference type="PIRSR" id="PIRSR602401-1"/>
    </source>
</evidence>
<dbReference type="GO" id="GO:0016705">
    <property type="term" value="F:oxidoreductase activity, acting on paired donors, with incorporation or reduction of molecular oxygen"/>
    <property type="evidence" value="ECO:0007669"/>
    <property type="project" value="InterPro"/>
</dbReference>
<dbReference type="InterPro" id="IPR002401">
    <property type="entry name" value="Cyt_P450_E_grp-I"/>
</dbReference>
<dbReference type="InterPro" id="IPR017972">
    <property type="entry name" value="Cyt_P450_CS"/>
</dbReference>
<dbReference type="SUPFAM" id="SSF48264">
    <property type="entry name" value="Cytochrome P450"/>
    <property type="match status" value="1"/>
</dbReference>
<dbReference type="KEGG" id="soy:115878721"/>
<keyword evidence="16" id="KW-1185">Reference proteome</keyword>
<dbReference type="Gene3D" id="1.10.630.10">
    <property type="entry name" value="Cytochrome P450"/>
    <property type="match status" value="1"/>
</dbReference>
<dbReference type="OrthoDB" id="2789670at2759"/>
<evidence type="ECO:0000256" key="5">
    <source>
        <dbReference type="ARBA" id="ARBA00010617"/>
    </source>
</evidence>
<dbReference type="CDD" id="cd11056">
    <property type="entry name" value="CYP6-like"/>
    <property type="match status" value="1"/>
</dbReference>
<keyword evidence="10 15" id="KW-0560">Oxidoreductase</keyword>
<comment type="cofactor">
    <cofactor evidence="1 14">
        <name>heme</name>
        <dbReference type="ChEBI" id="CHEBI:30413"/>
    </cofactor>
</comment>
<evidence type="ECO:0000256" key="2">
    <source>
        <dbReference type="ARBA" id="ARBA00003690"/>
    </source>
</evidence>
<evidence type="ECO:0000256" key="6">
    <source>
        <dbReference type="ARBA" id="ARBA00022617"/>
    </source>
</evidence>
<dbReference type="PANTHER" id="PTHR24292:SF84">
    <property type="entry name" value="CYTOCHROME P450 28A5-RELATED"/>
    <property type="match status" value="1"/>
</dbReference>
<proteinExistence type="inferred from homology"/>
<keyword evidence="13" id="KW-0472">Membrane</keyword>